<dbReference type="InterPro" id="IPR036734">
    <property type="entry name" value="Neur_chan_lig-bd_sf"/>
</dbReference>
<dbReference type="GO" id="GO:0005230">
    <property type="term" value="F:extracellular ligand-gated monoatomic ion channel activity"/>
    <property type="evidence" value="ECO:0007669"/>
    <property type="project" value="InterPro"/>
</dbReference>
<dbReference type="PATRIC" id="fig|161398.10.peg.3687"/>
<feature type="transmembrane region" description="Helical" evidence="1">
    <location>
        <begin position="347"/>
        <end position="364"/>
    </location>
</feature>
<keyword evidence="1" id="KW-0472">Membrane</keyword>
<dbReference type="AlphaFoldDB" id="A0A0S2K6Z0"/>
<feature type="transmembrane region" description="Helical" evidence="1">
    <location>
        <begin position="12"/>
        <end position="33"/>
    </location>
</feature>
<name>A0A0S2K6Z0_9GAMM</name>
<gene>
    <name evidence="2" type="ORF">PP2015_3612</name>
</gene>
<keyword evidence="1" id="KW-0812">Transmembrane</keyword>
<dbReference type="KEGG" id="pphe:PP2015_3612"/>
<dbReference type="Proteomes" id="UP000061457">
    <property type="component" value="Chromosome II"/>
</dbReference>
<feature type="transmembrane region" description="Helical" evidence="1">
    <location>
        <begin position="317"/>
        <end position="335"/>
    </location>
</feature>
<protein>
    <submittedName>
        <fullName evidence="2">Uncharacterized protein</fullName>
    </submittedName>
</protein>
<feature type="transmembrane region" description="Helical" evidence="1">
    <location>
        <begin position="681"/>
        <end position="699"/>
    </location>
</feature>
<dbReference type="STRING" id="161398.PP2015_3612"/>
<dbReference type="Pfam" id="PF22673">
    <property type="entry name" value="MCP-like_PDC_1"/>
    <property type="match status" value="1"/>
</dbReference>
<dbReference type="CDD" id="cd12913">
    <property type="entry name" value="PDC1_MCP_like"/>
    <property type="match status" value="1"/>
</dbReference>
<dbReference type="GO" id="GO:0016020">
    <property type="term" value="C:membrane"/>
    <property type="evidence" value="ECO:0007669"/>
    <property type="project" value="InterPro"/>
</dbReference>
<feature type="transmembrane region" description="Helical" evidence="1">
    <location>
        <begin position="578"/>
        <end position="599"/>
    </location>
</feature>
<evidence type="ECO:0000313" key="2">
    <source>
        <dbReference type="EMBL" id="ALO44086.1"/>
    </source>
</evidence>
<feature type="transmembrane region" description="Helical" evidence="1">
    <location>
        <begin position="641"/>
        <end position="660"/>
    </location>
</feature>
<dbReference type="Gene3D" id="2.70.170.10">
    <property type="entry name" value="Neurotransmitter-gated ion-channel ligand-binding domain"/>
    <property type="match status" value="1"/>
</dbReference>
<proteinExistence type="predicted"/>
<accession>A0A0S2K6Z0</accession>
<dbReference type="RefSeq" id="WP_227009274.1">
    <property type="nucleotide sequence ID" value="NZ_CP013188.1"/>
</dbReference>
<keyword evidence="1" id="KW-1133">Transmembrane helix</keyword>
<keyword evidence="3" id="KW-1185">Reference proteome</keyword>
<reference evidence="2 3" key="1">
    <citation type="submission" date="2015-11" db="EMBL/GenBank/DDBJ databases">
        <authorList>
            <person name="Zhang Y."/>
            <person name="Guo Z."/>
        </authorList>
    </citation>
    <scope>NUCLEOTIDE SEQUENCE [LARGE SCALE GENOMIC DNA]</scope>
    <source>
        <strain evidence="2 3">KCTC 12086</strain>
    </source>
</reference>
<dbReference type="Gene3D" id="3.30.450.20">
    <property type="entry name" value="PAS domain"/>
    <property type="match status" value="1"/>
</dbReference>
<evidence type="ECO:0000313" key="3">
    <source>
        <dbReference type="Proteomes" id="UP000061457"/>
    </source>
</evidence>
<organism evidence="2 3">
    <name type="scientific">Pseudoalteromonas phenolica</name>
    <dbReference type="NCBI Taxonomy" id="161398"/>
    <lineage>
        <taxon>Bacteria</taxon>
        <taxon>Pseudomonadati</taxon>
        <taxon>Pseudomonadota</taxon>
        <taxon>Gammaproteobacteria</taxon>
        <taxon>Alteromonadales</taxon>
        <taxon>Pseudoalteromonadaceae</taxon>
        <taxon>Pseudoalteromonas</taxon>
    </lineage>
</organism>
<sequence>MRVKDPWDNQLTKPLLTLFLFISVCGFIINSFYQIQQTRSFSEDVRAQVKAQTLNAAAEVGEELEKIMTSVDRFAREVTATPDKTFVLKLLEDEFAVNEDIYSLNVTFHPYQYQHNVRYFSPYFERLTGIERKYNLVDYDKPYKEFSWYHRPLKEGPIWTEPYYEPQNNVLMTTYSVPFYQYKNAKREGKLPLGVVPSDISLDHLTASLKELDLGLGGYGILFSEQQNLISHPVFSHVREMENLGDLVSETEFAYLSKIAGCFEKDLDYLFFNGETLDNSEHYAACTKVPHTNWTLITRMSSDMFYMDRDERRQNNIHIIAWGAASFIFLILLMTKIRKLTWTQNNILLSVTLILSTSLVLEFARSFKTLEQTDNVVITTQAQREAFSSSYSDRMETMHVATPEYVATGLYVESLEFVNANNVHLTGHAWQKLSASQKTSVEPKLAFNHTVNSKIEEAYRQDLKDGGLLVGWRFSIETRQQFDYSKYPFDHKSIELSFNEADMGGNVILVPDLESYEKLSKMDNPAVSPDIVLDEWLLKSSYFKYRFESYNTDFGLDTFFNQNVAPELNYNINIEREFIGPFVTTLLPVMVMVCLLYACVVSMKYTPYGDLRNNITAVVFTILLAHYSIREHLQIDEVVYFEIFYFLLYLVSSLFMLIAHQYYKAKEETGDGRIYKRLANIWFWPVMTISIFIITILTYY</sequence>
<dbReference type="EMBL" id="CP013188">
    <property type="protein sequence ID" value="ALO44086.1"/>
    <property type="molecule type" value="Genomic_DNA"/>
</dbReference>
<evidence type="ECO:0000256" key="1">
    <source>
        <dbReference type="SAM" id="Phobius"/>
    </source>
</evidence>